<accession>A0ABU3V9G1</accession>
<dbReference type="EMBL" id="JASMWN010000002">
    <property type="protein sequence ID" value="MDU9002811.1"/>
    <property type="molecule type" value="Genomic_DNA"/>
</dbReference>
<comment type="catalytic activity">
    <reaction evidence="2">
        <text>N-terminal N-formyl-L-methionyl-[peptide] + H2O = N-terminal L-methionyl-[peptide] + formate</text>
        <dbReference type="Rhea" id="RHEA:24420"/>
        <dbReference type="Rhea" id="RHEA-COMP:10639"/>
        <dbReference type="Rhea" id="RHEA-COMP:10640"/>
        <dbReference type="ChEBI" id="CHEBI:15377"/>
        <dbReference type="ChEBI" id="CHEBI:15740"/>
        <dbReference type="ChEBI" id="CHEBI:49298"/>
        <dbReference type="ChEBI" id="CHEBI:64731"/>
        <dbReference type="EC" id="3.5.1.88"/>
    </reaction>
</comment>
<evidence type="ECO:0000256" key="2">
    <source>
        <dbReference type="HAMAP-Rule" id="MF_00163"/>
    </source>
</evidence>
<dbReference type="RefSeq" id="WP_316773203.1">
    <property type="nucleotide sequence ID" value="NZ_JASMWN010000002.1"/>
</dbReference>
<keyword evidence="4" id="KW-1185">Reference proteome</keyword>
<gene>
    <name evidence="2 3" type="primary">def</name>
    <name evidence="3" type="ORF">QO231_02955</name>
</gene>
<dbReference type="NCBIfam" id="NF001159">
    <property type="entry name" value="PRK00150.1-3"/>
    <property type="match status" value="1"/>
</dbReference>
<dbReference type="Proteomes" id="UP001255416">
    <property type="component" value="Unassembled WGS sequence"/>
</dbReference>
<feature type="active site" evidence="2">
    <location>
        <position position="136"/>
    </location>
</feature>
<dbReference type="NCBIfam" id="TIGR00079">
    <property type="entry name" value="pept_deformyl"/>
    <property type="match status" value="1"/>
</dbReference>
<dbReference type="GO" id="GO:0042586">
    <property type="term" value="F:peptide deformylase activity"/>
    <property type="evidence" value="ECO:0007669"/>
    <property type="project" value="UniProtKB-EC"/>
</dbReference>
<dbReference type="InterPro" id="IPR023635">
    <property type="entry name" value="Peptide_deformylase"/>
</dbReference>
<protein>
    <recommendedName>
        <fullName evidence="2">Peptide deformylase</fullName>
        <shortName evidence="2">PDF</shortName>
        <ecNumber evidence="2">3.5.1.88</ecNumber>
    </recommendedName>
    <alternativeName>
        <fullName evidence="2">Polypeptide deformylase</fullName>
    </alternativeName>
</protein>
<dbReference type="Gene3D" id="3.90.45.10">
    <property type="entry name" value="Peptide deformylase"/>
    <property type="match status" value="1"/>
</dbReference>
<feature type="binding site" evidence="2">
    <location>
        <position position="93"/>
    </location>
    <ligand>
        <name>Fe cation</name>
        <dbReference type="ChEBI" id="CHEBI:24875"/>
    </ligand>
</feature>
<dbReference type="PIRSF" id="PIRSF004749">
    <property type="entry name" value="Pep_def"/>
    <property type="match status" value="1"/>
</dbReference>
<dbReference type="SUPFAM" id="SSF56420">
    <property type="entry name" value="Peptide deformylase"/>
    <property type="match status" value="1"/>
</dbReference>
<dbReference type="PANTHER" id="PTHR10458">
    <property type="entry name" value="PEPTIDE DEFORMYLASE"/>
    <property type="match status" value="1"/>
</dbReference>
<feature type="binding site" evidence="2">
    <location>
        <position position="135"/>
    </location>
    <ligand>
        <name>Fe cation</name>
        <dbReference type="ChEBI" id="CHEBI:24875"/>
    </ligand>
</feature>
<keyword evidence="2" id="KW-0648">Protein biosynthesis</keyword>
<dbReference type="EC" id="3.5.1.88" evidence="2"/>
<evidence type="ECO:0000313" key="3">
    <source>
        <dbReference type="EMBL" id="MDU9002811.1"/>
    </source>
</evidence>
<evidence type="ECO:0000256" key="1">
    <source>
        <dbReference type="ARBA" id="ARBA00010759"/>
    </source>
</evidence>
<organism evidence="3 4">
    <name type="scientific">Sedimentitalea todarodis</name>
    <dbReference type="NCBI Taxonomy" id="1631240"/>
    <lineage>
        <taxon>Bacteria</taxon>
        <taxon>Pseudomonadati</taxon>
        <taxon>Pseudomonadota</taxon>
        <taxon>Alphaproteobacteria</taxon>
        <taxon>Rhodobacterales</taxon>
        <taxon>Paracoccaceae</taxon>
        <taxon>Sedimentitalea</taxon>
    </lineage>
</organism>
<name>A0ABU3V9G1_9RHOB</name>
<dbReference type="PRINTS" id="PR01576">
    <property type="entry name" value="PDEFORMYLASE"/>
</dbReference>
<keyword evidence="2 3" id="KW-0378">Hydrolase</keyword>
<comment type="similarity">
    <text evidence="1 2">Belongs to the polypeptide deformylase family.</text>
</comment>
<feature type="binding site" evidence="2">
    <location>
        <position position="139"/>
    </location>
    <ligand>
        <name>Fe cation</name>
        <dbReference type="ChEBI" id="CHEBI:24875"/>
    </ligand>
</feature>
<dbReference type="CDD" id="cd00487">
    <property type="entry name" value="Pep_deformylase"/>
    <property type="match status" value="1"/>
</dbReference>
<keyword evidence="2" id="KW-0479">Metal-binding</keyword>
<evidence type="ECO:0000313" key="4">
    <source>
        <dbReference type="Proteomes" id="UP001255416"/>
    </source>
</evidence>
<comment type="caution">
    <text evidence="3">The sequence shown here is derived from an EMBL/GenBank/DDBJ whole genome shotgun (WGS) entry which is preliminary data.</text>
</comment>
<comment type="cofactor">
    <cofactor evidence="2">
        <name>Fe(2+)</name>
        <dbReference type="ChEBI" id="CHEBI:29033"/>
    </cofactor>
    <text evidence="2">Binds 1 Fe(2+) ion.</text>
</comment>
<dbReference type="Pfam" id="PF01327">
    <property type="entry name" value="Pep_deformylase"/>
    <property type="match status" value="1"/>
</dbReference>
<reference evidence="4" key="1">
    <citation type="submission" date="2023-05" db="EMBL/GenBank/DDBJ databases">
        <title>Sedimentitalea sp. nov. JM2-8.</title>
        <authorList>
            <person name="Huang J."/>
        </authorList>
    </citation>
    <scope>NUCLEOTIDE SEQUENCE [LARGE SCALE GENOMIC DNA]</scope>
    <source>
        <strain evidence="4">KHS03</strain>
    </source>
</reference>
<keyword evidence="2" id="KW-0408">Iron</keyword>
<dbReference type="PANTHER" id="PTHR10458:SF22">
    <property type="entry name" value="PEPTIDE DEFORMYLASE"/>
    <property type="match status" value="1"/>
</dbReference>
<proteinExistence type="inferred from homology"/>
<sequence>MAVLPILRWPDTRLKTICEPVNAGEDIGDLIADLFDTMYAAPGRGLAAPQVGVMKRLFVIDVSWKEAEPSPMVFVNPRIIETSERKSDAEEACLSIPGITTTINRPDWVVMVWTDAQGQEQAQRFDGTWARCAQHELDHLNGIVTLQHLDAPTRKAAESRYAVQP</sequence>
<dbReference type="InterPro" id="IPR036821">
    <property type="entry name" value="Peptide_deformylase_sf"/>
</dbReference>
<comment type="function">
    <text evidence="2">Removes the formyl group from the N-terminal Met of newly synthesized proteins. Requires at least a dipeptide for an efficient rate of reaction. N-terminal L-methionine is a prerequisite for activity but the enzyme has broad specificity at other positions.</text>
</comment>
<dbReference type="HAMAP" id="MF_00163">
    <property type="entry name" value="Pep_deformylase"/>
    <property type="match status" value="1"/>
</dbReference>